<evidence type="ECO:0000313" key="1">
    <source>
        <dbReference type="EMBL" id="KMT22904.1"/>
    </source>
</evidence>
<gene>
    <name evidence="1" type="ORF">CLCY_5c01430</name>
</gene>
<dbReference type="PATRIC" id="fig|1121307.3.peg.2080"/>
<proteinExistence type="predicted"/>
<evidence type="ECO:0000313" key="2">
    <source>
        <dbReference type="Proteomes" id="UP000036756"/>
    </source>
</evidence>
<dbReference type="EMBL" id="LFVU01000004">
    <property type="protein sequence ID" value="KMT22904.1"/>
    <property type="molecule type" value="Genomic_DNA"/>
</dbReference>
<dbReference type="Proteomes" id="UP000036756">
    <property type="component" value="Unassembled WGS sequence"/>
</dbReference>
<protein>
    <submittedName>
        <fullName evidence="1">Uncharacterized protein</fullName>
    </submittedName>
</protein>
<keyword evidence="2" id="KW-1185">Reference proteome</keyword>
<sequence>MLSKLFNVGTYYSFEEISEIYDREIGDKELSFVSGKLVFKDEFGIDKGKGKCEAFIFDTGSDDHTIFYILYREKNMIGIRPDYPLEYCKSFIEMLKCSSSN</sequence>
<reference evidence="1 2" key="1">
    <citation type="submission" date="2015-06" db="EMBL/GenBank/DDBJ databases">
        <title>Draft genome sequence of the purine-degrading Clostridium cylindrosporum HC-1 (DSM 605).</title>
        <authorList>
            <person name="Poehlein A."/>
            <person name="Schiel-Bengelsdorf B."/>
            <person name="Bengelsdorf F."/>
            <person name="Daniel R."/>
            <person name="Duerre P."/>
        </authorList>
    </citation>
    <scope>NUCLEOTIDE SEQUENCE [LARGE SCALE GENOMIC DNA]</scope>
    <source>
        <strain evidence="1 2">DSM 605</strain>
    </source>
</reference>
<comment type="caution">
    <text evidence="1">The sequence shown here is derived from an EMBL/GenBank/DDBJ whole genome shotgun (WGS) entry which is preliminary data.</text>
</comment>
<dbReference type="AlphaFoldDB" id="A0A0J8DF76"/>
<dbReference type="RefSeq" id="WP_048569632.1">
    <property type="nucleotide sequence ID" value="NZ_LFVU01000004.1"/>
</dbReference>
<accession>A0A0J8DF76</accession>
<organism evidence="1 2">
    <name type="scientific">Clostridium cylindrosporum DSM 605</name>
    <dbReference type="NCBI Taxonomy" id="1121307"/>
    <lineage>
        <taxon>Bacteria</taxon>
        <taxon>Bacillati</taxon>
        <taxon>Bacillota</taxon>
        <taxon>Clostridia</taxon>
        <taxon>Eubacteriales</taxon>
        <taxon>Clostridiaceae</taxon>
        <taxon>Clostridium</taxon>
    </lineage>
</organism>
<name>A0A0J8DF76_CLOCY</name>